<comment type="caution">
    <text evidence="7">The sequence shown here is derived from an EMBL/GenBank/DDBJ whole genome shotgun (WGS) entry which is preliminary data.</text>
</comment>
<dbReference type="SMART" id="SM00422">
    <property type="entry name" value="HTH_MERR"/>
    <property type="match status" value="1"/>
</dbReference>
<keyword evidence="1" id="KW-0678">Repressor</keyword>
<dbReference type="RefSeq" id="WP_269885648.1">
    <property type="nucleotide sequence ID" value="NZ_JAQAGZ010000032.1"/>
</dbReference>
<evidence type="ECO:0000313" key="8">
    <source>
        <dbReference type="Proteomes" id="UP001527882"/>
    </source>
</evidence>
<evidence type="ECO:0000256" key="2">
    <source>
        <dbReference type="ARBA" id="ARBA00023015"/>
    </source>
</evidence>
<keyword evidence="3" id="KW-0238">DNA-binding</keyword>
<gene>
    <name evidence="7" type="ORF">O9H85_33145</name>
</gene>
<dbReference type="EMBL" id="JAQAGZ010000032">
    <property type="protein sequence ID" value="MCZ8517114.1"/>
    <property type="molecule type" value="Genomic_DNA"/>
</dbReference>
<organism evidence="7 8">
    <name type="scientific">Paenibacillus gyeongsangnamensis</name>
    <dbReference type="NCBI Taxonomy" id="3388067"/>
    <lineage>
        <taxon>Bacteria</taxon>
        <taxon>Bacillati</taxon>
        <taxon>Bacillota</taxon>
        <taxon>Bacilli</taxon>
        <taxon>Bacillales</taxon>
        <taxon>Paenibacillaceae</taxon>
        <taxon>Paenibacillus</taxon>
    </lineage>
</organism>
<protein>
    <submittedName>
        <fullName evidence="7">MerR family transcriptional regulator</fullName>
    </submittedName>
</protein>
<dbReference type="SUPFAM" id="SSF46955">
    <property type="entry name" value="Putative DNA-binding domain"/>
    <property type="match status" value="1"/>
</dbReference>
<evidence type="ECO:0000256" key="5">
    <source>
        <dbReference type="SAM" id="Coils"/>
    </source>
</evidence>
<dbReference type="InterPro" id="IPR000551">
    <property type="entry name" value="MerR-type_HTH_dom"/>
</dbReference>
<keyword evidence="4" id="KW-0804">Transcription</keyword>
<dbReference type="InterPro" id="IPR009061">
    <property type="entry name" value="DNA-bd_dom_put_sf"/>
</dbReference>
<evidence type="ECO:0000256" key="3">
    <source>
        <dbReference type="ARBA" id="ARBA00023125"/>
    </source>
</evidence>
<evidence type="ECO:0000256" key="4">
    <source>
        <dbReference type="ARBA" id="ARBA00023163"/>
    </source>
</evidence>
<dbReference type="PROSITE" id="PS50937">
    <property type="entry name" value="HTH_MERR_2"/>
    <property type="match status" value="1"/>
</dbReference>
<dbReference type="InterPro" id="IPR047057">
    <property type="entry name" value="MerR_fam"/>
</dbReference>
<dbReference type="Proteomes" id="UP001527882">
    <property type="component" value="Unassembled WGS sequence"/>
</dbReference>
<dbReference type="Gene3D" id="3.20.80.10">
    <property type="entry name" value="Regulatory factor, effector binding domain"/>
    <property type="match status" value="1"/>
</dbReference>
<feature type="coiled-coil region" evidence="5">
    <location>
        <begin position="86"/>
        <end position="113"/>
    </location>
</feature>
<evidence type="ECO:0000313" key="7">
    <source>
        <dbReference type="EMBL" id="MCZ8517114.1"/>
    </source>
</evidence>
<keyword evidence="5" id="KW-0175">Coiled coil</keyword>
<evidence type="ECO:0000256" key="1">
    <source>
        <dbReference type="ARBA" id="ARBA00022491"/>
    </source>
</evidence>
<dbReference type="InterPro" id="IPR011256">
    <property type="entry name" value="Reg_factor_effector_dom_sf"/>
</dbReference>
<feature type="domain" description="HTH merR-type" evidence="6">
    <location>
        <begin position="1"/>
        <end position="71"/>
    </location>
</feature>
<evidence type="ECO:0000259" key="6">
    <source>
        <dbReference type="PROSITE" id="PS50937"/>
    </source>
</evidence>
<dbReference type="PANTHER" id="PTHR30204">
    <property type="entry name" value="REDOX-CYCLING DRUG-SENSING TRANSCRIPTIONAL ACTIVATOR SOXR"/>
    <property type="match status" value="1"/>
</dbReference>
<proteinExistence type="predicted"/>
<dbReference type="Gene3D" id="1.10.1660.10">
    <property type="match status" value="1"/>
</dbReference>
<sequence>MIKIGVFSQLAQVSIRTLRHYDDLGLLKPEFIDPTTNYRYYTLNQLPRLTRILAFKDMGLSLEQISEWVNRNLSIDQLRTMLCSKQEELSEQIKQSTRQLRNIEARLLQIEQEGKPSPYEVILKNAAPCSIVSIRDIVPTIHDMAAYRCRMFDELYLWLTNHRITASQELVLYHTREFVDHNFDIETAAMIDNDSYSGEIPAVSESISIRHLPGEAVVASLIHSGNFMQVGYALSELFKWITLHGFSPTGPIRELHLFGKENNHDDYNSVVVELQIPIIKNK</sequence>
<dbReference type="PANTHER" id="PTHR30204:SF69">
    <property type="entry name" value="MERR-FAMILY TRANSCRIPTIONAL REGULATOR"/>
    <property type="match status" value="1"/>
</dbReference>
<name>A0ABT4QJQ3_9BACL</name>
<keyword evidence="2" id="KW-0805">Transcription regulation</keyword>
<dbReference type="Pfam" id="PF13411">
    <property type="entry name" value="MerR_1"/>
    <property type="match status" value="1"/>
</dbReference>
<dbReference type="PROSITE" id="PS00552">
    <property type="entry name" value="HTH_MERR_1"/>
    <property type="match status" value="1"/>
</dbReference>
<dbReference type="SUPFAM" id="SSF55136">
    <property type="entry name" value="Probable bacterial effector-binding domain"/>
    <property type="match status" value="1"/>
</dbReference>
<accession>A0ABT4QJQ3</accession>
<keyword evidence="8" id="KW-1185">Reference proteome</keyword>
<dbReference type="CDD" id="cd01107">
    <property type="entry name" value="HTH_BmrR"/>
    <property type="match status" value="1"/>
</dbReference>
<reference evidence="7 8" key="1">
    <citation type="submission" date="2022-12" db="EMBL/GenBank/DDBJ databases">
        <title>Draft genome sequence of Paenibacillus sp. dW9.</title>
        <authorList>
            <person name="Choi E.-W."/>
            <person name="Kim D.-U."/>
        </authorList>
    </citation>
    <scope>NUCLEOTIDE SEQUENCE [LARGE SCALE GENOMIC DNA]</scope>
    <source>
        <strain evidence="8">dW9</strain>
    </source>
</reference>